<feature type="transmembrane region" description="Helical" evidence="1">
    <location>
        <begin position="20"/>
        <end position="44"/>
    </location>
</feature>
<keyword evidence="1" id="KW-1133">Transmembrane helix</keyword>
<gene>
    <name evidence="2" type="ORF">QNH39_12465</name>
</gene>
<keyword evidence="1" id="KW-0472">Membrane</keyword>
<keyword evidence="1" id="KW-0812">Transmembrane</keyword>
<dbReference type="Proteomes" id="UP001178288">
    <property type="component" value="Chromosome"/>
</dbReference>
<dbReference type="EMBL" id="CP126114">
    <property type="protein sequence ID" value="WHY88597.1"/>
    <property type="molecule type" value="Genomic_DNA"/>
</dbReference>
<protein>
    <submittedName>
        <fullName evidence="2">Uncharacterized protein</fullName>
    </submittedName>
</protein>
<organism evidence="2 3">
    <name type="scientific">Neobacillus novalis</name>
    <dbReference type="NCBI Taxonomy" id="220687"/>
    <lineage>
        <taxon>Bacteria</taxon>
        <taxon>Bacillati</taxon>
        <taxon>Bacillota</taxon>
        <taxon>Bacilli</taxon>
        <taxon>Bacillales</taxon>
        <taxon>Bacillaceae</taxon>
        <taxon>Neobacillus</taxon>
    </lineage>
</organism>
<reference evidence="2" key="1">
    <citation type="submission" date="2023-05" db="EMBL/GenBank/DDBJ databases">
        <title>Comparative genomics of Bacillaceae isolates and their secondary metabolite potential.</title>
        <authorList>
            <person name="Song L."/>
            <person name="Nielsen L.J."/>
            <person name="Mohite O."/>
            <person name="Xu X."/>
            <person name="Weber T."/>
            <person name="Kovacs A.T."/>
        </authorList>
    </citation>
    <scope>NUCLEOTIDE SEQUENCE</scope>
    <source>
        <strain evidence="2">XLM17</strain>
    </source>
</reference>
<dbReference type="RefSeq" id="WP_156482365.1">
    <property type="nucleotide sequence ID" value="NZ_CP126114.1"/>
</dbReference>
<name>A0AA95MQT6_9BACI</name>
<evidence type="ECO:0000256" key="1">
    <source>
        <dbReference type="SAM" id="Phobius"/>
    </source>
</evidence>
<evidence type="ECO:0000313" key="2">
    <source>
        <dbReference type="EMBL" id="WHY88597.1"/>
    </source>
</evidence>
<keyword evidence="3" id="KW-1185">Reference proteome</keyword>
<dbReference type="AlphaFoldDB" id="A0AA95MQT6"/>
<dbReference type="KEGG" id="nnv:QNH39_12465"/>
<sequence>MFLGLFIVLYNWILPSIDSLAGATMAYIKGVVLIGYGIGLYVSADFGACPRHIKLSESVRVRYARFI</sequence>
<accession>A0AA95MQT6</accession>
<evidence type="ECO:0000313" key="3">
    <source>
        <dbReference type="Proteomes" id="UP001178288"/>
    </source>
</evidence>
<proteinExistence type="predicted"/>